<dbReference type="NCBIfam" id="NF041551">
    <property type="entry name" value="YlcI_YnfO_N"/>
    <property type="match status" value="1"/>
</dbReference>
<proteinExistence type="predicted"/>
<evidence type="ECO:0000313" key="1">
    <source>
        <dbReference type="EMBL" id="SBW02311.1"/>
    </source>
</evidence>
<name>A0A212JSA5_9FIRM</name>
<dbReference type="Pfam" id="PF05534">
    <property type="entry name" value="HicB"/>
    <property type="match status" value="1"/>
</dbReference>
<reference evidence="1" key="1">
    <citation type="submission" date="2016-04" db="EMBL/GenBank/DDBJ databases">
        <authorList>
            <person name="Evans L.H."/>
            <person name="Alamgir A."/>
            <person name="Owens N."/>
            <person name="Weber N.D."/>
            <person name="Virtaneva K."/>
            <person name="Barbian K."/>
            <person name="Babar A."/>
            <person name="Rosenke K."/>
        </authorList>
    </citation>
    <scope>NUCLEOTIDE SEQUENCE</scope>
    <source>
        <strain evidence="1">86</strain>
    </source>
</reference>
<protein>
    <submittedName>
        <fullName evidence="1">Toxin-antitoxin system, antitoxin component, ribbon-helix-helix domain protein</fullName>
    </submittedName>
</protein>
<sequence length="65" mass="7358">MSTEAKRQGNRRYLEKMEQITIRFPEGSKDKIKAAAEKEGVSLNAFVVSAVEEKIDTERSKTAKK</sequence>
<dbReference type="InterPro" id="IPR010985">
    <property type="entry name" value="Ribbon_hlx_hlx"/>
</dbReference>
<dbReference type="InterPro" id="IPR008651">
    <property type="entry name" value="Uncharacterised_HicB"/>
</dbReference>
<dbReference type="AlphaFoldDB" id="A0A212JSA5"/>
<organism evidence="1">
    <name type="scientific">uncultured Eubacteriales bacterium</name>
    <dbReference type="NCBI Taxonomy" id="172733"/>
    <lineage>
        <taxon>Bacteria</taxon>
        <taxon>Bacillati</taxon>
        <taxon>Bacillota</taxon>
        <taxon>Clostridia</taxon>
        <taxon>Eubacteriales</taxon>
        <taxon>environmental samples</taxon>
    </lineage>
</organism>
<accession>A0A212JSA5</accession>
<dbReference type="Gene3D" id="1.10.1220.10">
    <property type="entry name" value="Met repressor-like"/>
    <property type="match status" value="1"/>
</dbReference>
<dbReference type="InterPro" id="IPR013321">
    <property type="entry name" value="Arc_rbn_hlx_hlx"/>
</dbReference>
<dbReference type="GO" id="GO:0006355">
    <property type="term" value="P:regulation of DNA-templated transcription"/>
    <property type="evidence" value="ECO:0007669"/>
    <property type="project" value="InterPro"/>
</dbReference>
<dbReference type="EMBL" id="FLUN01000001">
    <property type="protein sequence ID" value="SBW02311.1"/>
    <property type="molecule type" value="Genomic_DNA"/>
</dbReference>
<dbReference type="SUPFAM" id="SSF47598">
    <property type="entry name" value="Ribbon-helix-helix"/>
    <property type="match status" value="1"/>
</dbReference>
<gene>
    <name evidence="1" type="ORF">KL86CLO1_11626</name>
</gene>